<dbReference type="Pfam" id="PF07318">
    <property type="entry name" value="DUF1464"/>
    <property type="match status" value="1"/>
</dbReference>
<dbReference type="STRING" id="671065.MetMK1DRAFT_00021280"/>
<dbReference type="eggNOG" id="arCOG04329">
    <property type="taxonomic scope" value="Archaea"/>
</dbReference>
<keyword evidence="1" id="KW-0418">Kinase</keyword>
<dbReference type="EMBL" id="JH597768">
    <property type="protein sequence ID" value="EHP69377.1"/>
    <property type="molecule type" value="Genomic_DNA"/>
</dbReference>
<protein>
    <submittedName>
        <fullName evidence="1">Putative butyrate kinase</fullName>
    </submittedName>
</protein>
<keyword evidence="2" id="KW-1185">Reference proteome</keyword>
<evidence type="ECO:0000313" key="1">
    <source>
        <dbReference type="EMBL" id="EHP69377.1"/>
    </source>
</evidence>
<name>H2C6F0_9CREN</name>
<organism evidence="1 2">
    <name type="scientific">Metallosphaera yellowstonensis MK1</name>
    <dbReference type="NCBI Taxonomy" id="671065"/>
    <lineage>
        <taxon>Archaea</taxon>
        <taxon>Thermoproteota</taxon>
        <taxon>Thermoprotei</taxon>
        <taxon>Sulfolobales</taxon>
        <taxon>Sulfolobaceae</taxon>
        <taxon>Metallosphaera</taxon>
    </lineage>
</organism>
<dbReference type="HOGENOM" id="CLU_075234_0_0_2"/>
<proteinExistence type="predicted"/>
<dbReference type="Proteomes" id="UP000003980">
    <property type="component" value="Unassembled WGS sequence"/>
</dbReference>
<evidence type="ECO:0000313" key="2">
    <source>
        <dbReference type="Proteomes" id="UP000003980"/>
    </source>
</evidence>
<gene>
    <name evidence="1" type="ORF">MetMK1DRAFT_00021280</name>
</gene>
<dbReference type="InterPro" id="IPR009927">
    <property type="entry name" value="DUF1464"/>
</dbReference>
<dbReference type="RefSeq" id="WP_009073374.1">
    <property type="nucleotide sequence ID" value="NZ_JH597768.1"/>
</dbReference>
<dbReference type="GO" id="GO:0016301">
    <property type="term" value="F:kinase activity"/>
    <property type="evidence" value="ECO:0007669"/>
    <property type="project" value="UniProtKB-KW"/>
</dbReference>
<sequence>MIFAGIDPGSGSYAVAFTDELGRVVAYREFPTSLVEKDAFRIVGEIARRKPALVALPSGHGLPLLRTRELGEKEVFLLSLAEPGRGPLREFLYASRVLQGITLPSVKELESVPEERKRNVIDMGTADKVASAFFYRTMFESFVLVEAGTKFVSLILVLKGKVVDGIGGTSFPGSAGDLDGEIAYLLSRFSRLTKLALYSGGNYGRALEVAEMISHYYSEKYGVPVIISGRRKWEVNFGLKLDFRFKEASVGASLIASAVSGWAHRELVDMLKSSGTALDYVEVEGWEEVLSWIRTRFGT</sequence>
<accession>H2C6F0</accession>
<reference evidence="1 2" key="1">
    <citation type="submission" date="2012-01" db="EMBL/GenBank/DDBJ databases">
        <title>Improved High-Quality Draft sequence of Metallosphaera yellowstonensis MK1.</title>
        <authorList>
            <consortium name="US DOE Joint Genome Institute"/>
            <person name="Lucas S."/>
            <person name="Han J."/>
            <person name="Cheng J.-F."/>
            <person name="Goodwin L."/>
            <person name="Pitluck S."/>
            <person name="Peters L."/>
            <person name="Teshima H."/>
            <person name="Detter J.C."/>
            <person name="Han C."/>
            <person name="Tapia R."/>
            <person name="Land M."/>
            <person name="Hauser L."/>
            <person name="Kyrpides N."/>
            <person name="Kozubal M."/>
            <person name="Macur R.E."/>
            <person name="Jay Z."/>
            <person name="Inskeep W."/>
            <person name="Woyke T."/>
        </authorList>
    </citation>
    <scope>NUCLEOTIDE SEQUENCE [LARGE SCALE GENOMIC DNA]</scope>
    <source>
        <strain evidence="1 2">MK1</strain>
    </source>
</reference>
<keyword evidence="1" id="KW-0808">Transferase</keyword>
<dbReference type="AlphaFoldDB" id="H2C6F0"/>
<dbReference type="OrthoDB" id="146520at2157"/>